<keyword evidence="9" id="KW-1185">Reference proteome</keyword>
<dbReference type="GO" id="GO:0006606">
    <property type="term" value="P:protein import into nucleus"/>
    <property type="evidence" value="ECO:0007669"/>
    <property type="project" value="TreeGrafter"/>
</dbReference>
<reference evidence="8" key="1">
    <citation type="submission" date="2022-11" db="EMBL/GenBank/DDBJ databases">
        <title>Genome Sequence of Cubamyces cubensis.</title>
        <authorList>
            <person name="Buettner E."/>
        </authorList>
    </citation>
    <scope>NUCLEOTIDE SEQUENCE</scope>
    <source>
        <strain evidence="8">MPL-01</strain>
    </source>
</reference>
<keyword evidence="5" id="KW-0677">Repeat</keyword>
<keyword evidence="4" id="KW-0813">Transport</keyword>
<dbReference type="GO" id="GO:0005737">
    <property type="term" value="C:cytoplasm"/>
    <property type="evidence" value="ECO:0007669"/>
    <property type="project" value="TreeGrafter"/>
</dbReference>
<dbReference type="InterPro" id="IPR011989">
    <property type="entry name" value="ARM-like"/>
</dbReference>
<dbReference type="Pfam" id="PF18773">
    <property type="entry name" value="Importin_rep"/>
    <property type="match status" value="1"/>
</dbReference>
<evidence type="ECO:0000313" key="9">
    <source>
        <dbReference type="Proteomes" id="UP001215151"/>
    </source>
</evidence>
<dbReference type="SUPFAM" id="SSF48371">
    <property type="entry name" value="ARM repeat"/>
    <property type="match status" value="1"/>
</dbReference>
<evidence type="ECO:0000256" key="2">
    <source>
        <dbReference type="ARBA" id="ARBA00007991"/>
    </source>
</evidence>
<dbReference type="Pfam" id="PF18806">
    <property type="entry name" value="Importin_rep_3"/>
    <property type="match status" value="1"/>
</dbReference>
<dbReference type="PANTHER" id="PTHR12363">
    <property type="entry name" value="TRANSPORTIN 3 AND IMPORTIN 13"/>
    <property type="match status" value="1"/>
</dbReference>
<dbReference type="Proteomes" id="UP001215151">
    <property type="component" value="Unassembled WGS sequence"/>
</dbReference>
<keyword evidence="6" id="KW-0539">Nucleus</keyword>
<organism evidence="8 9">
    <name type="scientific">Trametes cubensis</name>
    <dbReference type="NCBI Taxonomy" id="1111947"/>
    <lineage>
        <taxon>Eukaryota</taxon>
        <taxon>Fungi</taxon>
        <taxon>Dikarya</taxon>
        <taxon>Basidiomycota</taxon>
        <taxon>Agaricomycotina</taxon>
        <taxon>Agaricomycetes</taxon>
        <taxon>Polyporales</taxon>
        <taxon>Polyporaceae</taxon>
        <taxon>Trametes</taxon>
    </lineage>
</organism>
<dbReference type="InterPro" id="IPR040520">
    <property type="entry name" value="Importin_rep_3"/>
</dbReference>
<dbReference type="Pfam" id="PF08389">
    <property type="entry name" value="Xpo1"/>
    <property type="match status" value="1"/>
</dbReference>
<dbReference type="InterPro" id="IPR016024">
    <property type="entry name" value="ARM-type_fold"/>
</dbReference>
<dbReference type="PANTHER" id="PTHR12363:SF33">
    <property type="entry name" value="IMPORTIN-13"/>
    <property type="match status" value="1"/>
</dbReference>
<evidence type="ECO:0000256" key="6">
    <source>
        <dbReference type="ARBA" id="ARBA00023242"/>
    </source>
</evidence>
<accession>A0AAD7TKM8</accession>
<dbReference type="Gene3D" id="1.25.10.10">
    <property type="entry name" value="Leucine-rich Repeat Variant"/>
    <property type="match status" value="2"/>
</dbReference>
<evidence type="ECO:0000256" key="1">
    <source>
        <dbReference type="ARBA" id="ARBA00004123"/>
    </source>
</evidence>
<gene>
    <name evidence="8" type="ORF">ONZ51_g9814</name>
</gene>
<evidence type="ECO:0000313" key="8">
    <source>
        <dbReference type="EMBL" id="KAJ8468165.1"/>
    </source>
</evidence>
<evidence type="ECO:0000256" key="4">
    <source>
        <dbReference type="ARBA" id="ARBA00022448"/>
    </source>
</evidence>
<feature type="domain" description="Exportin-1/Importin-beta-like" evidence="7">
    <location>
        <begin position="112"/>
        <end position="233"/>
    </location>
</feature>
<evidence type="ECO:0000259" key="7">
    <source>
        <dbReference type="Pfam" id="PF08389"/>
    </source>
</evidence>
<dbReference type="InterPro" id="IPR040709">
    <property type="entry name" value="Importin_rep_1"/>
</dbReference>
<dbReference type="AlphaFoldDB" id="A0AAD7TKM8"/>
<dbReference type="InterPro" id="IPR051345">
    <property type="entry name" value="Importin_beta-like_NTR"/>
</dbReference>
<evidence type="ECO:0000256" key="3">
    <source>
        <dbReference type="ARBA" id="ARBA00016020"/>
    </source>
</evidence>
<comment type="similarity">
    <text evidence="2">Belongs to the importin beta family.</text>
</comment>
<dbReference type="EMBL" id="JAPEVG010000352">
    <property type="protein sequence ID" value="KAJ8468165.1"/>
    <property type="molecule type" value="Genomic_DNA"/>
</dbReference>
<proteinExistence type="inferred from homology"/>
<comment type="caution">
    <text evidence="8">The sequence shown here is derived from an EMBL/GenBank/DDBJ whole genome shotgun (WGS) entry which is preliminary data.</text>
</comment>
<protein>
    <recommendedName>
        <fullName evidence="3">Importin-13</fullName>
    </recommendedName>
</protein>
<name>A0AAD7TKM8_9APHY</name>
<evidence type="ECO:0000256" key="5">
    <source>
        <dbReference type="ARBA" id="ARBA00022737"/>
    </source>
</evidence>
<comment type="subcellular location">
    <subcellularLocation>
        <location evidence="1">Nucleus</location>
    </subcellularLocation>
</comment>
<dbReference type="GO" id="GO:0005634">
    <property type="term" value="C:nucleus"/>
    <property type="evidence" value="ECO:0007669"/>
    <property type="project" value="UniProtKB-SubCell"/>
</dbReference>
<dbReference type="InterPro" id="IPR013598">
    <property type="entry name" value="Exportin-1/Importin-b-like"/>
</dbReference>
<sequence length="1038" mass="113195">MASAFLPVLPQGDVDRAIQLIQQAYAPEQRLSSDDQRRLQQELFEIQRRPEAWGLVLPFLGHPDPNVQFFGAHTIQVKIARDWDAFPEDAATQLRDMLLELTGRAISSGQNKVILRKLFVAITSLAMKLHPSSPSRWPDWLRSTLSAFSTMGVPREHIMDFLAIVAEEVESADLLPPRKAQMKQSLAEAVPMVTQAIHECIATPVVQRSPHDLPSALKCLQAWMAILPANDLTPFVPSLLSLMIPTAESPSPEYDEQSFLPASDTVQELLTASALAEGAGTKTVTEPLLLWLDRYGSAIVQATVSSGFVDDISHSLCKLLVALGDHSAMYFAKNIASPVLVKPVPCPVPPPHAAPTGLAPRAELPQAAPAVHRAAGEALWNVDYGFDVGEEGEAGNEAEERERDMMPVAKAVYSELVSVLRRKVVWPPRSVLSGWARDQRDKFQAFRRDVGDTLINAYYVLRDDMLSFYVNDLLQRLSARQAQDGWEEIEATLHCVMAVQEAVPVEDSPHLRQIFGPDILGRLPKTGDERVRRTALHLIGKPPPSHHTRPPGSYASWFTTQPTQAPGSPTPSPLMNAITYVVSALPDPTLCLFAANALRDLCDANRTALAPHIGAFGELHAGLTGIPDTEKAKVLQSIASVIQALPPTEEIPPIEAIVSPVVAKLFEALQSAGQLPEEARAMAVQQLETLTGVARGLTRVTDSLLAQDESPEVQAALKEMNRAREDPRVVKLREAILSAIRGTVELWSTDASVCDALSDLFKSITALPSDVTLLSLPAGPLLELVCLAAQRQLTAVWLSLAQVLVIQLNPPSLLPTTFKSEPSAEASEVALNVLQVLLQTSLSVFAQPGAMASNPDIVQAFFGCIDAYVQHFMPVFYRLPPELFNALIQCAIGALSLQERYSLTSACTFLSSFVNRTATNDDFAAAKAALAQTHGFQIMRAVLFGFAGVAPRSAMPNLIELLSTMITRYPAESKQWMSEILFAEDFYPCRATPEAKTKFIKTVFGSRSLKRTREGAQQFTLVARGLEGSAFGYATVSM</sequence>